<evidence type="ECO:0000313" key="2">
    <source>
        <dbReference type="EMBL" id="VFU41091.1"/>
    </source>
</evidence>
<gene>
    <name evidence="2" type="ORF">SVIM_LOCUS239824</name>
</gene>
<name>A0A6N2LJJ2_SALVM</name>
<evidence type="ECO:0000256" key="1">
    <source>
        <dbReference type="SAM" id="MobiDB-lite"/>
    </source>
</evidence>
<protein>
    <submittedName>
        <fullName evidence="2">Uncharacterized protein</fullName>
    </submittedName>
</protein>
<dbReference type="AlphaFoldDB" id="A0A6N2LJJ2"/>
<proteinExistence type="predicted"/>
<organism evidence="2">
    <name type="scientific">Salix viminalis</name>
    <name type="common">Common osier</name>
    <name type="synonym">Basket willow</name>
    <dbReference type="NCBI Taxonomy" id="40686"/>
    <lineage>
        <taxon>Eukaryota</taxon>
        <taxon>Viridiplantae</taxon>
        <taxon>Streptophyta</taxon>
        <taxon>Embryophyta</taxon>
        <taxon>Tracheophyta</taxon>
        <taxon>Spermatophyta</taxon>
        <taxon>Magnoliopsida</taxon>
        <taxon>eudicotyledons</taxon>
        <taxon>Gunneridae</taxon>
        <taxon>Pentapetalae</taxon>
        <taxon>rosids</taxon>
        <taxon>fabids</taxon>
        <taxon>Malpighiales</taxon>
        <taxon>Salicaceae</taxon>
        <taxon>Saliceae</taxon>
        <taxon>Salix</taxon>
    </lineage>
</organism>
<sequence>MKLKKLNVFSRYKNTEKKQKRQLE</sequence>
<reference evidence="2" key="1">
    <citation type="submission" date="2019-03" db="EMBL/GenBank/DDBJ databases">
        <authorList>
            <person name="Mank J."/>
            <person name="Almeida P."/>
        </authorList>
    </citation>
    <scope>NUCLEOTIDE SEQUENCE</scope>
    <source>
        <strain evidence="2">78183</strain>
    </source>
</reference>
<dbReference type="EMBL" id="CAADRP010001556">
    <property type="protein sequence ID" value="VFU41091.1"/>
    <property type="molecule type" value="Genomic_DNA"/>
</dbReference>
<feature type="compositionally biased region" description="Basic and acidic residues" evidence="1">
    <location>
        <begin position="13"/>
        <end position="24"/>
    </location>
</feature>
<feature type="region of interest" description="Disordered" evidence="1">
    <location>
        <begin position="1"/>
        <end position="24"/>
    </location>
</feature>
<accession>A0A6N2LJJ2</accession>